<dbReference type="Proteomes" id="UP001519921">
    <property type="component" value="Unassembled WGS sequence"/>
</dbReference>
<keyword evidence="2" id="KW-1003">Cell membrane</keyword>
<dbReference type="EMBL" id="JAHXPT010000001">
    <property type="protein sequence ID" value="MBW6408525.1"/>
    <property type="molecule type" value="Genomic_DNA"/>
</dbReference>
<feature type="transmembrane region" description="Helical" evidence="6">
    <location>
        <begin position="321"/>
        <end position="341"/>
    </location>
</feature>
<comment type="caution">
    <text evidence="8">The sequence shown here is derived from an EMBL/GenBank/DDBJ whole genome shotgun (WGS) entry which is preliminary data.</text>
</comment>
<reference evidence="8 9" key="1">
    <citation type="submission" date="2021-07" db="EMBL/GenBank/DDBJ databases">
        <title>Clostridium weizhouense sp. nov., an anaerobic bacterium isolated from activated sludge of Petroleum wastewater.</title>
        <authorList>
            <person name="Li Q."/>
        </authorList>
    </citation>
    <scope>NUCLEOTIDE SEQUENCE [LARGE SCALE GENOMIC DNA]</scope>
    <source>
        <strain evidence="8 9">YB-6</strain>
    </source>
</reference>
<feature type="domain" description="ComEC/Rec2-related protein" evidence="7">
    <location>
        <begin position="181"/>
        <end position="427"/>
    </location>
</feature>
<dbReference type="PROSITE" id="PS51257">
    <property type="entry name" value="PROKAR_LIPOPROTEIN"/>
    <property type="match status" value="1"/>
</dbReference>
<dbReference type="RefSeq" id="WP_219777592.1">
    <property type="nucleotide sequence ID" value="NZ_JAHXPT010000001.1"/>
</dbReference>
<feature type="transmembrane region" description="Helical" evidence="6">
    <location>
        <begin position="435"/>
        <end position="452"/>
    </location>
</feature>
<keyword evidence="5 6" id="KW-0472">Membrane</keyword>
<organism evidence="8 9">
    <name type="scientific">Clostridium weizhouense</name>
    <dbReference type="NCBI Taxonomy" id="2859781"/>
    <lineage>
        <taxon>Bacteria</taxon>
        <taxon>Bacillati</taxon>
        <taxon>Bacillota</taxon>
        <taxon>Clostridia</taxon>
        <taxon>Eubacteriales</taxon>
        <taxon>Clostridiaceae</taxon>
        <taxon>Clostridium</taxon>
    </lineage>
</organism>
<dbReference type="NCBIfam" id="TIGR00360">
    <property type="entry name" value="ComEC_N-term"/>
    <property type="match status" value="1"/>
</dbReference>
<feature type="transmembrane region" description="Helical" evidence="6">
    <location>
        <begin position="12"/>
        <end position="30"/>
    </location>
</feature>
<sequence length="565" mass="65328">MFSKKINEINNPIIYMFLTLILSCISYGLFDDFKKLTIFIVCFFFISIIIYCGFNFTILMIVVFILGLIINISYYSIDSNIESSVRILRKNSYEITADYQGKKILLETNNDVKVGREYKINSKIIKSQEKSKGVVGKVITNDVNEVNEDFIVKLYKIKHKVFFMLKENLGQRKAALISSVAFGYSNYLDKEDKSDMKKFGIIHTISISGLHVVIVYIFLKTLLGNKMGLIATIIYVIFTGCNYSSIRAFIMLSSLEISKIIKRNNNSLSALCLSGMVLVLIKPYSIFEVSFHLSYLSTLGIVIFNKKLNNYFYKLPDKLRTVVSISLAAQVFTFPYLILVFKDFSINFIIGNLILVPFINIIVITGNILPIVYIFPKLFDFCSYLNLIIIKLFDWSLDKLENYSIPMFYGNEYVAILYMSILISIYFINKNYREFIYLPAIFILLITIQIYSPIPKITYYNEGALLISYRGERALVTNKNNIDIKRLKKATMSNKVYRNNKIINIKNIGKIKEKGKNYFLETSNNLYILKISNSKISCLDYDIINFKDQKINKIFILKDRIILSI</sequence>
<keyword evidence="4 6" id="KW-1133">Transmembrane helix</keyword>
<evidence type="ECO:0000313" key="8">
    <source>
        <dbReference type="EMBL" id="MBW6408525.1"/>
    </source>
</evidence>
<dbReference type="InterPro" id="IPR052159">
    <property type="entry name" value="Competence_DNA_uptake"/>
</dbReference>
<dbReference type="Pfam" id="PF03772">
    <property type="entry name" value="Competence"/>
    <property type="match status" value="1"/>
</dbReference>
<comment type="subcellular location">
    <subcellularLocation>
        <location evidence="1">Cell membrane</location>
        <topology evidence="1">Multi-pass membrane protein</topology>
    </subcellularLocation>
</comment>
<evidence type="ECO:0000256" key="3">
    <source>
        <dbReference type="ARBA" id="ARBA00022692"/>
    </source>
</evidence>
<evidence type="ECO:0000256" key="6">
    <source>
        <dbReference type="SAM" id="Phobius"/>
    </source>
</evidence>
<evidence type="ECO:0000256" key="5">
    <source>
        <dbReference type="ARBA" id="ARBA00023136"/>
    </source>
</evidence>
<keyword evidence="9" id="KW-1185">Reference proteome</keyword>
<keyword evidence="3 6" id="KW-0812">Transmembrane</keyword>
<accession>A0ABS7AM04</accession>
<dbReference type="PANTHER" id="PTHR30619">
    <property type="entry name" value="DNA INTERNALIZATION/COMPETENCE PROTEIN COMEC/REC2"/>
    <property type="match status" value="1"/>
</dbReference>
<evidence type="ECO:0000313" key="9">
    <source>
        <dbReference type="Proteomes" id="UP001519921"/>
    </source>
</evidence>
<gene>
    <name evidence="8" type="ORF">KYD98_00300</name>
</gene>
<feature type="transmembrane region" description="Helical" evidence="6">
    <location>
        <begin position="353"/>
        <end position="375"/>
    </location>
</feature>
<evidence type="ECO:0000256" key="2">
    <source>
        <dbReference type="ARBA" id="ARBA00022475"/>
    </source>
</evidence>
<feature type="transmembrane region" description="Helical" evidence="6">
    <location>
        <begin position="267"/>
        <end position="287"/>
    </location>
</feature>
<feature type="transmembrane region" description="Helical" evidence="6">
    <location>
        <begin position="408"/>
        <end position="428"/>
    </location>
</feature>
<feature type="transmembrane region" description="Helical" evidence="6">
    <location>
        <begin position="225"/>
        <end position="246"/>
    </location>
</feature>
<evidence type="ECO:0000259" key="7">
    <source>
        <dbReference type="Pfam" id="PF03772"/>
    </source>
</evidence>
<evidence type="ECO:0000256" key="1">
    <source>
        <dbReference type="ARBA" id="ARBA00004651"/>
    </source>
</evidence>
<evidence type="ECO:0000256" key="4">
    <source>
        <dbReference type="ARBA" id="ARBA00022989"/>
    </source>
</evidence>
<proteinExistence type="predicted"/>
<name>A0ABS7AM04_9CLOT</name>
<feature type="transmembrane region" description="Helical" evidence="6">
    <location>
        <begin position="36"/>
        <end position="69"/>
    </location>
</feature>
<protein>
    <submittedName>
        <fullName evidence="8">ComEC/Rec2 family competence protein</fullName>
    </submittedName>
</protein>
<feature type="transmembrane region" description="Helical" evidence="6">
    <location>
        <begin position="199"/>
        <end position="219"/>
    </location>
</feature>
<dbReference type="InterPro" id="IPR004477">
    <property type="entry name" value="ComEC_N"/>
</dbReference>
<dbReference type="PANTHER" id="PTHR30619:SF1">
    <property type="entry name" value="RECOMBINATION PROTEIN 2"/>
    <property type="match status" value="1"/>
</dbReference>